<evidence type="ECO:0000256" key="8">
    <source>
        <dbReference type="ARBA" id="ARBA00022898"/>
    </source>
</evidence>
<proteinExistence type="inferred from homology"/>
<dbReference type="InterPro" id="IPR001544">
    <property type="entry name" value="Aminotrans_IV"/>
</dbReference>
<dbReference type="GO" id="GO:0008696">
    <property type="term" value="F:4-amino-4-deoxychorismate lyase activity"/>
    <property type="evidence" value="ECO:0007669"/>
    <property type="project" value="UniProtKB-EC"/>
</dbReference>
<evidence type="ECO:0000256" key="5">
    <source>
        <dbReference type="ARBA" id="ARBA00005072"/>
    </source>
</evidence>
<sequence>MLTRADMIVPGLAPRGSTLPLEGEGGASRRPPRSRAAPVEAASPAIARVWFDGELVDADGPRVGVTTHALHYGSGVFEGIRAYATRDGAAVFRLADHLERMRKGATLLGIAFDPDVAAEAVVRTLRANGHRDAYVRPLAWVGAGSFGLDVAGHAQHFMVATTPTPVHLGGARTRLGVSRWRRNPARALPPLKLCGGYVNSILAKREAKARGCDEALFVDDDGFVVECTGANVFAVSGDRIVAVEHADALPGITRDTLVATCGAECRPMSLAELRDADEVFVCGTAAEVTPIAALEEREYGVGPVTREIAALYARLVRGLESMPAAWLATA</sequence>
<evidence type="ECO:0000256" key="15">
    <source>
        <dbReference type="ARBA" id="ARBA00049529"/>
    </source>
</evidence>
<evidence type="ECO:0000256" key="4">
    <source>
        <dbReference type="ARBA" id="ARBA00004931"/>
    </source>
</evidence>
<comment type="cofactor">
    <cofactor evidence="1">
        <name>pyridoxal 5'-phosphate</name>
        <dbReference type="ChEBI" id="CHEBI:597326"/>
    </cofactor>
</comment>
<dbReference type="Gene3D" id="3.20.10.10">
    <property type="entry name" value="D-amino Acid Aminotransferase, subunit A, domain 2"/>
    <property type="match status" value="1"/>
</dbReference>
<dbReference type="InterPro" id="IPR043131">
    <property type="entry name" value="BCAT-like_N"/>
</dbReference>
<dbReference type="InterPro" id="IPR036038">
    <property type="entry name" value="Aminotransferase-like"/>
</dbReference>
<comment type="pathway">
    <text evidence="3">Amino-acid biosynthesis; L-isoleucine biosynthesis; L-isoleucine from 2-oxobutanoate: step 4/4.</text>
</comment>
<evidence type="ECO:0000256" key="17">
    <source>
        <dbReference type="ARBA" id="ARBA00069174"/>
    </source>
</evidence>
<dbReference type="EC" id="4.1.3.38" evidence="11"/>
<comment type="catalytic activity">
    <reaction evidence="12">
        <text>L-valine + 2-oxoglutarate = 3-methyl-2-oxobutanoate + L-glutamate</text>
        <dbReference type="Rhea" id="RHEA:24813"/>
        <dbReference type="ChEBI" id="CHEBI:11851"/>
        <dbReference type="ChEBI" id="CHEBI:16810"/>
        <dbReference type="ChEBI" id="CHEBI:29985"/>
        <dbReference type="ChEBI" id="CHEBI:57762"/>
        <dbReference type="EC" id="2.6.1.42"/>
    </reaction>
</comment>
<dbReference type="EC" id="2.6.1.42" evidence="7"/>
<keyword evidence="9" id="KW-0289">Folate biosynthesis</keyword>
<dbReference type="CDD" id="cd00449">
    <property type="entry name" value="PLPDE_IV"/>
    <property type="match status" value="1"/>
</dbReference>
<dbReference type="InterPro" id="IPR043132">
    <property type="entry name" value="BCAT-like_C"/>
</dbReference>
<dbReference type="GO" id="GO:0004084">
    <property type="term" value="F:branched-chain-amino-acid transaminase activity"/>
    <property type="evidence" value="ECO:0007669"/>
    <property type="project" value="UniProtKB-EC"/>
</dbReference>
<evidence type="ECO:0000256" key="6">
    <source>
        <dbReference type="ARBA" id="ARBA00009320"/>
    </source>
</evidence>
<evidence type="ECO:0000256" key="14">
    <source>
        <dbReference type="ARBA" id="ARBA00049229"/>
    </source>
</evidence>
<dbReference type="FunFam" id="3.20.10.10:FF:000002">
    <property type="entry name" value="D-alanine aminotransferase"/>
    <property type="match status" value="1"/>
</dbReference>
<comment type="function">
    <text evidence="2">Acts on leucine, isoleucine and valine.</text>
</comment>
<evidence type="ECO:0000256" key="2">
    <source>
        <dbReference type="ARBA" id="ARBA00003109"/>
    </source>
</evidence>
<evidence type="ECO:0000256" key="16">
    <source>
        <dbReference type="ARBA" id="ARBA00054027"/>
    </source>
</evidence>
<dbReference type="Gene3D" id="3.30.470.10">
    <property type="match status" value="1"/>
</dbReference>
<feature type="region of interest" description="Disordered" evidence="19">
    <location>
        <begin position="1"/>
        <end position="38"/>
    </location>
</feature>
<evidence type="ECO:0000256" key="1">
    <source>
        <dbReference type="ARBA" id="ARBA00001933"/>
    </source>
</evidence>
<keyword evidence="8" id="KW-0663">Pyridoxal phosphate</keyword>
<comment type="similarity">
    <text evidence="6">Belongs to the class-IV pyridoxal-phosphate-dependent aminotransferase family.</text>
</comment>
<evidence type="ECO:0000256" key="13">
    <source>
        <dbReference type="ARBA" id="ARBA00048798"/>
    </source>
</evidence>
<keyword evidence="20" id="KW-0032">Aminotransferase</keyword>
<evidence type="ECO:0000256" key="3">
    <source>
        <dbReference type="ARBA" id="ARBA00004824"/>
    </source>
</evidence>
<dbReference type="PANTHER" id="PTHR42743">
    <property type="entry name" value="AMINO-ACID AMINOTRANSFERASE"/>
    <property type="match status" value="1"/>
</dbReference>
<dbReference type="GO" id="GO:0008652">
    <property type="term" value="P:amino acid biosynthetic process"/>
    <property type="evidence" value="ECO:0007669"/>
    <property type="project" value="UniProtKB-ARBA"/>
</dbReference>
<evidence type="ECO:0000313" key="21">
    <source>
        <dbReference type="Proteomes" id="UP000294862"/>
    </source>
</evidence>
<evidence type="ECO:0000313" key="20">
    <source>
        <dbReference type="EMBL" id="TCO40061.1"/>
    </source>
</evidence>
<dbReference type="SUPFAM" id="SSF56752">
    <property type="entry name" value="D-aminoacid aminotransferase-like PLP-dependent enzymes"/>
    <property type="match status" value="1"/>
</dbReference>
<comment type="caution">
    <text evidence="20">The sequence shown here is derived from an EMBL/GenBank/DDBJ whole genome shotgun (WGS) entry which is preliminary data.</text>
</comment>
<evidence type="ECO:0000256" key="7">
    <source>
        <dbReference type="ARBA" id="ARBA00013053"/>
    </source>
</evidence>
<dbReference type="PANTHER" id="PTHR42743:SF11">
    <property type="entry name" value="AMINODEOXYCHORISMATE LYASE"/>
    <property type="match status" value="1"/>
</dbReference>
<comment type="catalytic activity">
    <reaction evidence="13">
        <text>L-isoleucine + 2-oxoglutarate = (S)-3-methyl-2-oxopentanoate + L-glutamate</text>
        <dbReference type="Rhea" id="RHEA:24801"/>
        <dbReference type="ChEBI" id="CHEBI:16810"/>
        <dbReference type="ChEBI" id="CHEBI:29985"/>
        <dbReference type="ChEBI" id="CHEBI:35146"/>
        <dbReference type="ChEBI" id="CHEBI:58045"/>
        <dbReference type="EC" id="2.6.1.42"/>
    </reaction>
</comment>
<comment type="catalytic activity">
    <reaction evidence="15">
        <text>4-amino-4-deoxychorismate = 4-aminobenzoate + pyruvate + H(+)</text>
        <dbReference type="Rhea" id="RHEA:16201"/>
        <dbReference type="ChEBI" id="CHEBI:15361"/>
        <dbReference type="ChEBI" id="CHEBI:15378"/>
        <dbReference type="ChEBI" id="CHEBI:17836"/>
        <dbReference type="ChEBI" id="CHEBI:58406"/>
        <dbReference type="EC" id="4.1.3.38"/>
    </reaction>
</comment>
<dbReference type="Proteomes" id="UP000294862">
    <property type="component" value="Unassembled WGS sequence"/>
</dbReference>
<evidence type="ECO:0000256" key="10">
    <source>
        <dbReference type="ARBA" id="ARBA00035633"/>
    </source>
</evidence>
<accession>A0A4R2I6V3</accession>
<gene>
    <name evidence="20" type="ORF">EV148_106216</name>
</gene>
<comment type="pathway">
    <text evidence="10">Cofactor biosynthesis; tetrahydrofolate biosynthesis; 4-aminobenzoate from chorismate: step 2/2.</text>
</comment>
<comment type="function">
    <text evidence="16">Involved in the biosynthesis of p-aminobenzoate (PABA), a precursor of tetrahydrofolate. Converts 4-amino-4-deoxychorismate into 4-aminobenzoate (PABA) and pyruvate.</text>
</comment>
<dbReference type="EMBL" id="SLWQ01000006">
    <property type="protein sequence ID" value="TCO40061.1"/>
    <property type="molecule type" value="Genomic_DNA"/>
</dbReference>
<name>A0A4R2I6V3_9GAMM</name>
<dbReference type="AlphaFoldDB" id="A0A4R2I6V3"/>
<organism evidence="20 21">
    <name type="scientific">Dokdonella fugitiva</name>
    <dbReference type="NCBI Taxonomy" id="328517"/>
    <lineage>
        <taxon>Bacteria</taxon>
        <taxon>Pseudomonadati</taxon>
        <taxon>Pseudomonadota</taxon>
        <taxon>Gammaproteobacteria</taxon>
        <taxon>Lysobacterales</taxon>
        <taxon>Rhodanobacteraceae</taxon>
        <taxon>Dokdonella</taxon>
    </lineage>
</organism>
<reference evidence="20 21" key="1">
    <citation type="journal article" date="2015" name="Stand. Genomic Sci.">
        <title>Genomic Encyclopedia of Bacterial and Archaeal Type Strains, Phase III: the genomes of soil and plant-associated and newly described type strains.</title>
        <authorList>
            <person name="Whitman W.B."/>
            <person name="Woyke T."/>
            <person name="Klenk H.P."/>
            <person name="Zhou Y."/>
            <person name="Lilburn T.G."/>
            <person name="Beck B.J."/>
            <person name="De Vos P."/>
            <person name="Vandamme P."/>
            <person name="Eisen J.A."/>
            <person name="Garrity G."/>
            <person name="Hugenholtz P."/>
            <person name="Kyrpides N.C."/>
        </authorList>
    </citation>
    <scope>NUCLEOTIDE SEQUENCE [LARGE SCALE GENOMIC DNA]</scope>
    <source>
        <strain evidence="20 21">A3</strain>
    </source>
</reference>
<evidence type="ECO:0000256" key="19">
    <source>
        <dbReference type="SAM" id="MobiDB-lite"/>
    </source>
</evidence>
<keyword evidence="21" id="KW-1185">Reference proteome</keyword>
<evidence type="ECO:0000256" key="9">
    <source>
        <dbReference type="ARBA" id="ARBA00022909"/>
    </source>
</evidence>
<evidence type="ECO:0000256" key="11">
    <source>
        <dbReference type="ARBA" id="ARBA00035676"/>
    </source>
</evidence>
<comment type="pathway">
    <text evidence="5">Amino-acid biosynthesis; L-leucine biosynthesis; L-leucine from 3-methyl-2-oxobutanoate: step 4/4.</text>
</comment>
<dbReference type="Pfam" id="PF01063">
    <property type="entry name" value="Aminotran_4"/>
    <property type="match status" value="1"/>
</dbReference>
<dbReference type="InterPro" id="IPR050571">
    <property type="entry name" value="Class-IV_PLP-Dep_Aminotrnsfr"/>
</dbReference>
<evidence type="ECO:0000256" key="12">
    <source>
        <dbReference type="ARBA" id="ARBA00048212"/>
    </source>
</evidence>
<protein>
    <recommendedName>
        <fullName evidence="17">Aminodeoxychorismate lyase</fullName>
        <ecNumber evidence="7">2.6.1.42</ecNumber>
        <ecNumber evidence="11">4.1.3.38</ecNumber>
    </recommendedName>
    <alternativeName>
        <fullName evidence="18">4-amino-4-deoxychorismate lyase</fullName>
    </alternativeName>
</protein>
<dbReference type="GO" id="GO:0046656">
    <property type="term" value="P:folic acid biosynthetic process"/>
    <property type="evidence" value="ECO:0007669"/>
    <property type="project" value="UniProtKB-KW"/>
</dbReference>
<comment type="catalytic activity">
    <reaction evidence="14">
        <text>L-leucine + 2-oxoglutarate = 4-methyl-2-oxopentanoate + L-glutamate</text>
        <dbReference type="Rhea" id="RHEA:18321"/>
        <dbReference type="ChEBI" id="CHEBI:16810"/>
        <dbReference type="ChEBI" id="CHEBI:17865"/>
        <dbReference type="ChEBI" id="CHEBI:29985"/>
        <dbReference type="ChEBI" id="CHEBI:57427"/>
        <dbReference type="EC" id="2.6.1.42"/>
    </reaction>
</comment>
<keyword evidence="20" id="KW-0808">Transferase</keyword>
<evidence type="ECO:0000256" key="18">
    <source>
        <dbReference type="ARBA" id="ARBA00080135"/>
    </source>
</evidence>
<comment type="pathway">
    <text evidence="4">Amino-acid biosynthesis; L-valine biosynthesis; L-valine from pyruvate: step 4/4.</text>
</comment>